<dbReference type="Proteomes" id="UP001564408">
    <property type="component" value="Unassembled WGS sequence"/>
</dbReference>
<keyword evidence="3" id="KW-1185">Reference proteome</keyword>
<feature type="domain" description="LSDAT prokaryote" evidence="1">
    <location>
        <begin position="39"/>
        <end position="208"/>
    </location>
</feature>
<dbReference type="EMBL" id="JBDKXB010000011">
    <property type="protein sequence ID" value="MEY6432743.1"/>
    <property type="molecule type" value="Genomic_DNA"/>
</dbReference>
<accession>A0ABV4BGZ1</accession>
<dbReference type="InterPro" id="IPR041482">
    <property type="entry name" value="LSDAT_prok"/>
</dbReference>
<evidence type="ECO:0000313" key="3">
    <source>
        <dbReference type="Proteomes" id="UP001564408"/>
    </source>
</evidence>
<proteinExistence type="predicted"/>
<evidence type="ECO:0000313" key="2">
    <source>
        <dbReference type="EMBL" id="MEY6432743.1"/>
    </source>
</evidence>
<evidence type="ECO:0000259" key="1">
    <source>
        <dbReference type="Pfam" id="PF18171"/>
    </source>
</evidence>
<name>A0ABV4BGZ1_9GAMM</name>
<gene>
    <name evidence="2" type="ORF">ABC977_10030</name>
</gene>
<dbReference type="Pfam" id="PF18171">
    <property type="entry name" value="LSDAT_prok"/>
    <property type="match status" value="1"/>
</dbReference>
<sequence>MCESFVIAVEPSARIKAVMATDPARLPQYLAALGLVTRRAVLVLVGGAGGLDARIGDALMRLFTALGGELDARGIAVIDGGTDAGVMARMGLARSRRQARFPLIGIAARGTVHWPGVPARADSAALEPHHSHLLLVPGECWGDESAWIRDSATALAAGAPTMTLAAGGGRITDQDIALSLAAGRRTLLLADTGGATDHWARNPHHQGLADGVAEVLTLSAALANPTQVLATLDSSA</sequence>
<comment type="caution">
    <text evidence="2">The sequence shown here is derived from an EMBL/GenBank/DDBJ whole genome shotgun (WGS) entry which is preliminary data.</text>
</comment>
<reference evidence="2 3" key="1">
    <citation type="submission" date="2024-05" db="EMBL/GenBank/DDBJ databases">
        <title>Genome Sequence and Characterization of the New Strain Purple Sulfur Bacterium of Genus Thioalkalicoccus.</title>
        <authorList>
            <person name="Bryantseva I.A."/>
            <person name="Kyndt J.A."/>
            <person name="Imhoff J.F."/>
        </authorList>
    </citation>
    <scope>NUCLEOTIDE SEQUENCE [LARGE SCALE GENOMIC DNA]</scope>
    <source>
        <strain evidence="2 3">Um2</strain>
    </source>
</reference>
<protein>
    <recommendedName>
        <fullName evidence="1">LSDAT prokaryote domain-containing protein</fullName>
    </recommendedName>
</protein>
<organism evidence="2 3">
    <name type="scientific">Thioalkalicoccus limnaeus</name>
    <dbReference type="NCBI Taxonomy" id="120681"/>
    <lineage>
        <taxon>Bacteria</taxon>
        <taxon>Pseudomonadati</taxon>
        <taxon>Pseudomonadota</taxon>
        <taxon>Gammaproteobacteria</taxon>
        <taxon>Chromatiales</taxon>
        <taxon>Chromatiaceae</taxon>
        <taxon>Thioalkalicoccus</taxon>
    </lineage>
</organism>